<reference evidence="1" key="2">
    <citation type="journal article" date="2024" name="Plant">
        <title>Genomic evolution and insights into agronomic trait innovations of Sesamum species.</title>
        <authorList>
            <person name="Miao H."/>
            <person name="Wang L."/>
            <person name="Qu L."/>
            <person name="Liu H."/>
            <person name="Sun Y."/>
            <person name="Le M."/>
            <person name="Wang Q."/>
            <person name="Wei S."/>
            <person name="Zheng Y."/>
            <person name="Lin W."/>
            <person name="Duan Y."/>
            <person name="Cao H."/>
            <person name="Xiong S."/>
            <person name="Wang X."/>
            <person name="Wei L."/>
            <person name="Li C."/>
            <person name="Ma Q."/>
            <person name="Ju M."/>
            <person name="Zhao R."/>
            <person name="Li G."/>
            <person name="Mu C."/>
            <person name="Tian Q."/>
            <person name="Mei H."/>
            <person name="Zhang T."/>
            <person name="Gao T."/>
            <person name="Zhang H."/>
        </authorList>
    </citation>
    <scope>NUCLEOTIDE SEQUENCE</scope>
    <source>
        <strain evidence="1">KEN8</strain>
    </source>
</reference>
<evidence type="ECO:0008006" key="2">
    <source>
        <dbReference type="Google" id="ProtNLM"/>
    </source>
</evidence>
<protein>
    <recommendedName>
        <fullName evidence="2">Reverse transcriptase domain-containing protein</fullName>
    </recommendedName>
</protein>
<accession>A0AAW2LI49</accession>
<dbReference type="PANTHER" id="PTHR46890">
    <property type="entry name" value="NON-LTR RETROLELEMENT REVERSE TRANSCRIPTASE-LIKE PROTEIN-RELATED"/>
    <property type="match status" value="1"/>
</dbReference>
<name>A0AAW2LI49_9LAMI</name>
<gene>
    <name evidence="1" type="ORF">Scaly_2848100</name>
</gene>
<dbReference type="PANTHER" id="PTHR46890:SF48">
    <property type="entry name" value="RNA-DIRECTED DNA POLYMERASE"/>
    <property type="match status" value="1"/>
</dbReference>
<reference evidence="1" key="1">
    <citation type="submission" date="2020-06" db="EMBL/GenBank/DDBJ databases">
        <authorList>
            <person name="Li T."/>
            <person name="Hu X."/>
            <person name="Zhang T."/>
            <person name="Song X."/>
            <person name="Zhang H."/>
            <person name="Dai N."/>
            <person name="Sheng W."/>
            <person name="Hou X."/>
            <person name="Wei L."/>
        </authorList>
    </citation>
    <scope>NUCLEOTIDE SEQUENCE</scope>
    <source>
        <strain evidence="1">KEN8</strain>
        <tissue evidence="1">Leaf</tissue>
    </source>
</reference>
<comment type="caution">
    <text evidence="1">The sequence shown here is derived from an EMBL/GenBank/DDBJ whole genome shotgun (WGS) entry which is preliminary data.</text>
</comment>
<sequence>MWLHSPCCQEVVRSAWQAIAYKDPEFVGMGKATRRDVQNLMQQLEEYKSNENMMWQQRSKVHWLYDRDRSTKFFHATATSRKKYNTIWRIKDVGGNWREDPEGVQEVLLDYFCNIFASSSPSDQLLEEILNTVRPKLKSILDVVISPSQSAFIPSRLITDNVLVTFELNHFIRQRVRGKEAERMGDTIGISISREAPRTSQLLFADNTIIFGEAREESMSAIKRVLKVFGQASGQEVNFEKSSIVISRNISEVERHGYRYHWSDIGYEAREIFGFVGGGGEIQKVDFLRN</sequence>
<proteinExistence type="predicted"/>
<organism evidence="1">
    <name type="scientific">Sesamum calycinum</name>
    <dbReference type="NCBI Taxonomy" id="2727403"/>
    <lineage>
        <taxon>Eukaryota</taxon>
        <taxon>Viridiplantae</taxon>
        <taxon>Streptophyta</taxon>
        <taxon>Embryophyta</taxon>
        <taxon>Tracheophyta</taxon>
        <taxon>Spermatophyta</taxon>
        <taxon>Magnoliopsida</taxon>
        <taxon>eudicotyledons</taxon>
        <taxon>Gunneridae</taxon>
        <taxon>Pentapetalae</taxon>
        <taxon>asterids</taxon>
        <taxon>lamiids</taxon>
        <taxon>Lamiales</taxon>
        <taxon>Pedaliaceae</taxon>
        <taxon>Sesamum</taxon>
    </lineage>
</organism>
<dbReference type="EMBL" id="JACGWM010000018">
    <property type="protein sequence ID" value="KAL0318267.1"/>
    <property type="molecule type" value="Genomic_DNA"/>
</dbReference>
<evidence type="ECO:0000313" key="1">
    <source>
        <dbReference type="EMBL" id="KAL0318267.1"/>
    </source>
</evidence>
<dbReference type="AlphaFoldDB" id="A0AAW2LI49"/>
<dbReference type="InterPro" id="IPR052343">
    <property type="entry name" value="Retrotransposon-Effector_Assoc"/>
</dbReference>